<comment type="caution">
    <text evidence="1">The sequence shown here is derived from an EMBL/GenBank/DDBJ whole genome shotgun (WGS) entry which is preliminary data.</text>
</comment>
<dbReference type="AntiFam" id="ANF00010">
    <property type="entry name" value="tRNA translation"/>
</dbReference>
<dbReference type="EMBL" id="BPLR01001662">
    <property type="protein sequence ID" value="GIZ03873.1"/>
    <property type="molecule type" value="Genomic_DNA"/>
</dbReference>
<name>A0AAV4Y9T8_CAEEX</name>
<evidence type="ECO:0000313" key="1">
    <source>
        <dbReference type="EMBL" id="GIZ03873.1"/>
    </source>
</evidence>
<proteinExistence type="predicted"/>
<evidence type="ECO:0000313" key="2">
    <source>
        <dbReference type="Proteomes" id="UP001054945"/>
    </source>
</evidence>
<protein>
    <submittedName>
        <fullName evidence="1">Uncharacterized protein</fullName>
    </submittedName>
</protein>
<reference evidence="1 2" key="1">
    <citation type="submission" date="2021-06" db="EMBL/GenBank/DDBJ databases">
        <title>Caerostris extrusa draft genome.</title>
        <authorList>
            <person name="Kono N."/>
            <person name="Arakawa K."/>
        </authorList>
    </citation>
    <scope>NUCLEOTIDE SEQUENCE [LARGE SCALE GENOMIC DNA]</scope>
</reference>
<accession>A0AAV4Y9T8</accession>
<gene>
    <name evidence="1" type="ORF">CEXT_376981</name>
</gene>
<dbReference type="AlphaFoldDB" id="A0AAV4Y9T8"/>
<organism evidence="1 2">
    <name type="scientific">Caerostris extrusa</name>
    <name type="common">Bark spider</name>
    <name type="synonym">Caerostris bankana</name>
    <dbReference type="NCBI Taxonomy" id="172846"/>
    <lineage>
        <taxon>Eukaryota</taxon>
        <taxon>Metazoa</taxon>
        <taxon>Ecdysozoa</taxon>
        <taxon>Arthropoda</taxon>
        <taxon>Chelicerata</taxon>
        <taxon>Arachnida</taxon>
        <taxon>Araneae</taxon>
        <taxon>Araneomorphae</taxon>
        <taxon>Entelegynae</taxon>
        <taxon>Araneoidea</taxon>
        <taxon>Araneidae</taxon>
        <taxon>Caerostris</taxon>
    </lineage>
</organism>
<keyword evidence="2" id="KW-1185">Reference proteome</keyword>
<sequence>MAGFTQQAIHQAIAQWLEHWSRKPGVVNDKNMVWFTQQAIIAQWLEHWSRKPGVVVRYGGFYSTSHHSSVVRALVLRRNQDERYGGFTQQAIIAQWLEHWSRKPGVMIRYGGFTEQAIIAQWLEHWSRKPGVVSSTLTDGLCFGWNTV</sequence>
<dbReference type="Proteomes" id="UP001054945">
    <property type="component" value="Unassembled WGS sequence"/>
</dbReference>